<dbReference type="InterPro" id="IPR027417">
    <property type="entry name" value="P-loop_NTPase"/>
</dbReference>
<protein>
    <submittedName>
        <fullName evidence="4">Chromatin associated protein KTI12</fullName>
    </submittedName>
</protein>
<evidence type="ECO:0000313" key="4">
    <source>
        <dbReference type="EMBL" id="KAF2154037.1"/>
    </source>
</evidence>
<dbReference type="Pfam" id="PF08433">
    <property type="entry name" value="KTI12"/>
    <property type="match status" value="1"/>
</dbReference>
<evidence type="ECO:0000256" key="3">
    <source>
        <dbReference type="ARBA" id="ARBA00025768"/>
    </source>
</evidence>
<keyword evidence="1" id="KW-0547">Nucleotide-binding</keyword>
<dbReference type="SUPFAM" id="SSF52540">
    <property type="entry name" value="P-loop containing nucleoside triphosphate hydrolases"/>
    <property type="match status" value="1"/>
</dbReference>
<accession>A0A9P4J5W0</accession>
<dbReference type="InterPro" id="IPR013641">
    <property type="entry name" value="KTI12/PSTK"/>
</dbReference>
<gene>
    <name evidence="4" type="ORF">K461DRAFT_277104</name>
</gene>
<dbReference type="Proteomes" id="UP000799439">
    <property type="component" value="Unassembled WGS sequence"/>
</dbReference>
<comment type="caution">
    <text evidence="4">The sequence shown here is derived from an EMBL/GenBank/DDBJ whole genome shotgun (WGS) entry which is preliminary data.</text>
</comment>
<dbReference type="EMBL" id="ML996084">
    <property type="protein sequence ID" value="KAF2154037.1"/>
    <property type="molecule type" value="Genomic_DNA"/>
</dbReference>
<keyword evidence="5" id="KW-1185">Reference proteome</keyword>
<proteinExistence type="inferred from homology"/>
<dbReference type="GO" id="GO:0005524">
    <property type="term" value="F:ATP binding"/>
    <property type="evidence" value="ECO:0007669"/>
    <property type="project" value="UniProtKB-KW"/>
</dbReference>
<keyword evidence="2" id="KW-0067">ATP-binding</keyword>
<reference evidence="4" key="1">
    <citation type="journal article" date="2020" name="Stud. Mycol.">
        <title>101 Dothideomycetes genomes: a test case for predicting lifestyles and emergence of pathogens.</title>
        <authorList>
            <person name="Haridas S."/>
            <person name="Albert R."/>
            <person name="Binder M."/>
            <person name="Bloem J."/>
            <person name="Labutti K."/>
            <person name="Salamov A."/>
            <person name="Andreopoulos B."/>
            <person name="Baker S."/>
            <person name="Barry K."/>
            <person name="Bills G."/>
            <person name="Bluhm B."/>
            <person name="Cannon C."/>
            <person name="Castanera R."/>
            <person name="Culley D."/>
            <person name="Daum C."/>
            <person name="Ezra D."/>
            <person name="Gonzalez J."/>
            <person name="Henrissat B."/>
            <person name="Kuo A."/>
            <person name="Liang C."/>
            <person name="Lipzen A."/>
            <person name="Lutzoni F."/>
            <person name="Magnuson J."/>
            <person name="Mondo S."/>
            <person name="Nolan M."/>
            <person name="Ohm R."/>
            <person name="Pangilinan J."/>
            <person name="Park H.-J."/>
            <person name="Ramirez L."/>
            <person name="Alfaro M."/>
            <person name="Sun H."/>
            <person name="Tritt A."/>
            <person name="Yoshinaga Y."/>
            <person name="Zwiers L.-H."/>
            <person name="Turgeon B."/>
            <person name="Goodwin S."/>
            <person name="Spatafora J."/>
            <person name="Crous P."/>
            <person name="Grigoriev I."/>
        </authorList>
    </citation>
    <scope>NUCLEOTIDE SEQUENCE</scope>
    <source>
        <strain evidence="4">CBS 260.36</strain>
    </source>
</reference>
<evidence type="ECO:0000256" key="2">
    <source>
        <dbReference type="ARBA" id="ARBA00022840"/>
    </source>
</evidence>
<organism evidence="4 5">
    <name type="scientific">Myriangium duriaei CBS 260.36</name>
    <dbReference type="NCBI Taxonomy" id="1168546"/>
    <lineage>
        <taxon>Eukaryota</taxon>
        <taxon>Fungi</taxon>
        <taxon>Dikarya</taxon>
        <taxon>Ascomycota</taxon>
        <taxon>Pezizomycotina</taxon>
        <taxon>Dothideomycetes</taxon>
        <taxon>Dothideomycetidae</taxon>
        <taxon>Myriangiales</taxon>
        <taxon>Myriangiaceae</taxon>
        <taxon>Myriangium</taxon>
    </lineage>
</organism>
<comment type="similarity">
    <text evidence="3">Belongs to the KTI12 family.</text>
</comment>
<name>A0A9P4J5W0_9PEZI</name>
<dbReference type="AlphaFoldDB" id="A0A9P4J5W0"/>
<dbReference type="OrthoDB" id="9972657at2759"/>
<evidence type="ECO:0000256" key="1">
    <source>
        <dbReference type="ARBA" id="ARBA00022741"/>
    </source>
</evidence>
<sequence>MPVRPLLFVLSSPCPLTPIPHQLILLSGLPTSGKTQRTQQIQADFSSRISSSTDPHIRSLRIVHISDSSLGLSRTVYDAGRAEKDARAAFSSAVKRELTRETIVLADGMNYIKGFRYQLYCEAKAVRTTSCVVQPAVPPAVAREWNEKALAEGSGGYDKELWENLVFRHEEPNGMNRWDAPLFVVPYDDEHPPYEEIWDALVGKPGERKEVRPNAATVLKKGAESGYLAFLERVCGEVVKEVEEWGRENGGQGGSVEIRCSDVVQGREGPVVVEVPVDGVKGPQLQRLRRQFVAQNRVNEIDKRRVGGLFVDYLNDAFQD</sequence>
<evidence type="ECO:0000313" key="5">
    <source>
        <dbReference type="Proteomes" id="UP000799439"/>
    </source>
</evidence>
<dbReference type="PANTHER" id="PTHR12435">
    <property type="match status" value="1"/>
</dbReference>
<dbReference type="Gene3D" id="3.40.50.300">
    <property type="entry name" value="P-loop containing nucleotide triphosphate hydrolases"/>
    <property type="match status" value="1"/>
</dbReference>